<dbReference type="GeneID" id="118344585"/>
<dbReference type="GeneID" id="108983638"/>
<evidence type="ECO:0000256" key="6">
    <source>
        <dbReference type="ARBA" id="ARBA00023136"/>
    </source>
</evidence>
<dbReference type="Pfam" id="PF13962">
    <property type="entry name" value="PGG"/>
    <property type="match status" value="1"/>
</dbReference>
<gene>
    <name evidence="12" type="primary">LOC118344585</name>
    <name evidence="11" type="synonym">LOC108983638</name>
</gene>
<feature type="repeat" description="ANK" evidence="7">
    <location>
        <begin position="115"/>
        <end position="147"/>
    </location>
</feature>
<dbReference type="SMART" id="SM00248">
    <property type="entry name" value="ANK"/>
    <property type="match status" value="6"/>
</dbReference>
<reference evidence="11 12" key="1">
    <citation type="submission" date="2025-04" db="UniProtKB">
        <authorList>
            <consortium name="RefSeq"/>
        </authorList>
    </citation>
    <scope>IDENTIFICATION</scope>
    <source>
        <tissue evidence="11 12">Leaves</tissue>
    </source>
</reference>
<dbReference type="PROSITE" id="PS50297">
    <property type="entry name" value="ANK_REP_REGION"/>
    <property type="match status" value="3"/>
</dbReference>
<dbReference type="InterPro" id="IPR026961">
    <property type="entry name" value="PGG_dom"/>
</dbReference>
<dbReference type="PROSITE" id="PS50088">
    <property type="entry name" value="ANK_REPEAT"/>
    <property type="match status" value="3"/>
</dbReference>
<dbReference type="Proteomes" id="UP000235220">
    <property type="component" value="Chromosome 14"/>
</dbReference>
<dbReference type="GO" id="GO:0016020">
    <property type="term" value="C:membrane"/>
    <property type="evidence" value="ECO:0007669"/>
    <property type="project" value="UniProtKB-SubCell"/>
</dbReference>
<evidence type="ECO:0000256" key="5">
    <source>
        <dbReference type="ARBA" id="ARBA00023043"/>
    </source>
</evidence>
<evidence type="ECO:0000313" key="10">
    <source>
        <dbReference type="Proteomes" id="UP000235220"/>
    </source>
</evidence>
<dbReference type="Pfam" id="PF12796">
    <property type="entry name" value="Ank_2"/>
    <property type="match status" value="2"/>
</dbReference>
<dbReference type="InterPro" id="IPR036770">
    <property type="entry name" value="Ankyrin_rpt-contain_sf"/>
</dbReference>
<dbReference type="SUPFAM" id="SSF48403">
    <property type="entry name" value="Ankyrin repeat"/>
    <property type="match status" value="1"/>
</dbReference>
<dbReference type="InterPro" id="IPR002110">
    <property type="entry name" value="Ankyrin_rpt"/>
</dbReference>
<keyword evidence="3" id="KW-0677">Repeat</keyword>
<evidence type="ECO:0000256" key="1">
    <source>
        <dbReference type="ARBA" id="ARBA00004141"/>
    </source>
</evidence>
<evidence type="ECO:0000256" key="3">
    <source>
        <dbReference type="ARBA" id="ARBA00022737"/>
    </source>
</evidence>
<accession>A0A2I4DUR2</accession>
<feature type="domain" description="PGG" evidence="9">
    <location>
        <begin position="302"/>
        <end position="413"/>
    </location>
</feature>
<evidence type="ECO:0000259" key="9">
    <source>
        <dbReference type="Pfam" id="PF13962"/>
    </source>
</evidence>
<comment type="subcellular location">
    <subcellularLocation>
        <location evidence="1">Membrane</location>
        <topology evidence="1">Multi-pass membrane protein</topology>
    </subcellularLocation>
</comment>
<dbReference type="RefSeq" id="XP_035541520.1">
    <property type="nucleotide sequence ID" value="XM_035685627.1"/>
</dbReference>
<keyword evidence="2 8" id="KW-0812">Transmembrane</keyword>
<sequence length="472" mass="52054">MDKSNHDIEEDNVAALYEASHKGCESTMISLMQRDALILNKISLTSFTDTPLHIAVLHGHLEFTAAVLRKKPNLAARKDSRGRTALHLASAEGHAEIVRELLQADTDVCLARDQDGRIPLHLAVMRGHIEVIEKLLNSKPNSILEDLDGASVLHLCVKYNCLDALKVLVESADDNGYSLNSKDNDGNSILHLAVMLGQTEAIKYLLSVLKIKGEANAINRIGNNALDVLELGHRDFKSLKIQDMLMAAGVRRSKDLNSPNLLPTTQREPAAQSSWFKKLWAYFCLCGWFKHFKRHPSDMIVEARGTLMLVATVIATVTFQTGINPPGGVWQNDGKYNNRNCTTGSAVLSDIDPDGYKALLYFNTTSLVAALSVVLLATIGIPKRSKLFVWLLTLAMLIAVTFMLFTYFCATLLVTSGAVLEKIGGTSLLLIFGIWIVVLLIAGLVLIYRLFVLMVKYLLKCILCLTMRPPTN</sequence>
<keyword evidence="10" id="KW-1185">Reference proteome</keyword>
<feature type="transmembrane region" description="Helical" evidence="8">
    <location>
        <begin position="358"/>
        <end position="380"/>
    </location>
</feature>
<dbReference type="PANTHER" id="PTHR24186">
    <property type="entry name" value="PROTEIN PHOSPHATASE 1 REGULATORY SUBUNIT"/>
    <property type="match status" value="1"/>
</dbReference>
<dbReference type="RefSeq" id="XP_018810885.1">
    <property type="nucleotide sequence ID" value="XM_018955340.2"/>
</dbReference>
<proteinExistence type="predicted"/>
<dbReference type="AlphaFoldDB" id="A0A2I4DUR2"/>
<dbReference type="KEGG" id="jre:108983638"/>
<dbReference type="Gramene" id="Jr14_20860_p1">
    <property type="protein sequence ID" value="cds.Jr14_20860_p1"/>
    <property type="gene ID" value="Jr14_20860"/>
</dbReference>
<dbReference type="Pfam" id="PF13606">
    <property type="entry name" value="Ank_3"/>
    <property type="match status" value="1"/>
</dbReference>
<evidence type="ECO:0000256" key="4">
    <source>
        <dbReference type="ARBA" id="ARBA00022989"/>
    </source>
</evidence>
<evidence type="ECO:0000313" key="12">
    <source>
        <dbReference type="RefSeq" id="XP_035541520.1"/>
    </source>
</evidence>
<feature type="transmembrane region" description="Helical" evidence="8">
    <location>
        <begin position="387"/>
        <end position="408"/>
    </location>
</feature>
<dbReference type="STRING" id="51240.A0A2I4DUR2"/>
<name>A0A2I4DUR2_JUGRE</name>
<evidence type="ECO:0000256" key="8">
    <source>
        <dbReference type="SAM" id="Phobius"/>
    </source>
</evidence>
<evidence type="ECO:0000256" key="7">
    <source>
        <dbReference type="PROSITE-ProRule" id="PRU00023"/>
    </source>
</evidence>
<organism evidence="10 12">
    <name type="scientific">Juglans regia</name>
    <name type="common">English walnut</name>
    <dbReference type="NCBI Taxonomy" id="51240"/>
    <lineage>
        <taxon>Eukaryota</taxon>
        <taxon>Viridiplantae</taxon>
        <taxon>Streptophyta</taxon>
        <taxon>Embryophyta</taxon>
        <taxon>Tracheophyta</taxon>
        <taxon>Spermatophyta</taxon>
        <taxon>Magnoliopsida</taxon>
        <taxon>eudicotyledons</taxon>
        <taxon>Gunneridae</taxon>
        <taxon>Pentapetalae</taxon>
        <taxon>rosids</taxon>
        <taxon>fabids</taxon>
        <taxon>Fagales</taxon>
        <taxon>Juglandaceae</taxon>
        <taxon>Juglans</taxon>
    </lineage>
</organism>
<protein>
    <submittedName>
        <fullName evidence="11 12">Ankyrin repeat-containing protein BDA1-like</fullName>
    </submittedName>
</protein>
<keyword evidence="5 7" id="KW-0040">ANK repeat</keyword>
<keyword evidence="4 8" id="KW-1133">Transmembrane helix</keyword>
<keyword evidence="6 8" id="KW-0472">Membrane</keyword>
<dbReference type="OrthoDB" id="1585477at2759"/>
<dbReference type="Gene3D" id="1.25.40.20">
    <property type="entry name" value="Ankyrin repeat-containing domain"/>
    <property type="match status" value="1"/>
</dbReference>
<accession>A0A833TJJ7</accession>
<evidence type="ECO:0000313" key="11">
    <source>
        <dbReference type="RefSeq" id="XP_018810885.1"/>
    </source>
</evidence>
<dbReference type="PANTHER" id="PTHR24186:SF37">
    <property type="entry name" value="PGG DOMAIN-CONTAINING PROTEIN"/>
    <property type="match status" value="1"/>
</dbReference>
<dbReference type="KEGG" id="jre:118344585"/>
<feature type="repeat" description="ANK" evidence="7">
    <location>
        <begin position="81"/>
        <end position="113"/>
    </location>
</feature>
<feature type="transmembrane region" description="Helical" evidence="8">
    <location>
        <begin position="428"/>
        <end position="451"/>
    </location>
</feature>
<feature type="repeat" description="ANK" evidence="7">
    <location>
        <begin position="185"/>
        <end position="207"/>
    </location>
</feature>
<evidence type="ECO:0000256" key="2">
    <source>
        <dbReference type="ARBA" id="ARBA00022692"/>
    </source>
</evidence>